<keyword evidence="2" id="KW-1133">Transmembrane helix</keyword>
<dbReference type="Proteomes" id="UP000617979">
    <property type="component" value="Unassembled WGS sequence"/>
</dbReference>
<accession>A0ABQ1G063</accession>
<proteinExistence type="predicted"/>
<name>A0ABQ1G063_9BACL</name>
<keyword evidence="2" id="KW-0812">Transmembrane</keyword>
<evidence type="ECO:0000256" key="2">
    <source>
        <dbReference type="SAM" id="Phobius"/>
    </source>
</evidence>
<evidence type="ECO:0000256" key="1">
    <source>
        <dbReference type="SAM" id="MobiDB-lite"/>
    </source>
</evidence>
<comment type="caution">
    <text evidence="3">The sequence shown here is derived from an EMBL/GenBank/DDBJ whole genome shotgun (WGS) entry which is preliminary data.</text>
</comment>
<evidence type="ECO:0008006" key="5">
    <source>
        <dbReference type="Google" id="ProtNLM"/>
    </source>
</evidence>
<feature type="compositionally biased region" description="Polar residues" evidence="1">
    <location>
        <begin position="62"/>
        <end position="78"/>
    </location>
</feature>
<evidence type="ECO:0000313" key="3">
    <source>
        <dbReference type="EMBL" id="GGA34629.1"/>
    </source>
</evidence>
<gene>
    <name evidence="3" type="ORF">GCM10007416_04360</name>
</gene>
<keyword evidence="2" id="KW-0472">Membrane</keyword>
<reference evidence="4" key="1">
    <citation type="journal article" date="2019" name="Int. J. Syst. Evol. Microbiol.">
        <title>The Global Catalogue of Microorganisms (GCM) 10K type strain sequencing project: providing services to taxonomists for standard genome sequencing and annotation.</title>
        <authorList>
            <consortium name="The Broad Institute Genomics Platform"/>
            <consortium name="The Broad Institute Genome Sequencing Center for Infectious Disease"/>
            <person name="Wu L."/>
            <person name="Ma J."/>
        </authorList>
    </citation>
    <scope>NUCLEOTIDE SEQUENCE [LARGE SCALE GENOMIC DNA]</scope>
    <source>
        <strain evidence="4">CGMCC 1.12404</strain>
    </source>
</reference>
<organism evidence="3 4">
    <name type="scientific">Kroppenstedtia guangzhouensis</name>
    <dbReference type="NCBI Taxonomy" id="1274356"/>
    <lineage>
        <taxon>Bacteria</taxon>
        <taxon>Bacillati</taxon>
        <taxon>Bacillota</taxon>
        <taxon>Bacilli</taxon>
        <taxon>Bacillales</taxon>
        <taxon>Thermoactinomycetaceae</taxon>
        <taxon>Kroppenstedtia</taxon>
    </lineage>
</organism>
<feature type="compositionally biased region" description="Polar residues" evidence="1">
    <location>
        <begin position="40"/>
        <end position="51"/>
    </location>
</feature>
<feature type="transmembrane region" description="Helical" evidence="2">
    <location>
        <begin position="16"/>
        <end position="37"/>
    </location>
</feature>
<sequence length="174" mass="18860">MEKGDGKPKKGGASKWMIRVASIGALLLVSIGGYTILTNNSDSGASKQPSADEQGAGVPKNDTANAQDVNTPQLTKVKTGNDLEGDLLTLENAKKIEVEIKATKGNTNISVGNKVNNVEESYEIKVGEQRKLNADQFIWFRLMKPSNTQIKVNGEEVDTTAQDVPKSYRIQLKK</sequence>
<dbReference type="EMBL" id="BMEX01000001">
    <property type="protein sequence ID" value="GGA34629.1"/>
    <property type="molecule type" value="Genomic_DNA"/>
</dbReference>
<keyword evidence="4" id="KW-1185">Reference proteome</keyword>
<protein>
    <recommendedName>
        <fullName evidence="5">DUF4115 domain-containing protein</fullName>
    </recommendedName>
</protein>
<feature type="region of interest" description="Disordered" evidence="1">
    <location>
        <begin position="40"/>
        <end position="81"/>
    </location>
</feature>
<evidence type="ECO:0000313" key="4">
    <source>
        <dbReference type="Proteomes" id="UP000617979"/>
    </source>
</evidence>